<evidence type="ECO:0000256" key="1">
    <source>
        <dbReference type="SAM" id="SignalP"/>
    </source>
</evidence>
<feature type="signal peptide" evidence="1">
    <location>
        <begin position="1"/>
        <end position="25"/>
    </location>
</feature>
<keyword evidence="3" id="KW-1185">Reference proteome</keyword>
<proteinExistence type="predicted"/>
<feature type="chain" id="PRO_5001755176" evidence="1">
    <location>
        <begin position="26"/>
        <end position="132"/>
    </location>
</feature>
<protein>
    <submittedName>
        <fullName evidence="2">Uncharacterized protein</fullName>
    </submittedName>
</protein>
<sequence>MKKYWFKTLCLLCVVLLTSVLLVSCDDDDNDGDPRNGMIENRTPYAVRLNFSGIKIIEIAPNAIVRENALEEGKTYQIQATIFDNAGAVLEVVNSSTYIDKDADDRIVANQTCSWYIRIWGEAVPFTIESAS</sequence>
<dbReference type="AlphaFoldDB" id="A0A081BMT2"/>
<dbReference type="EMBL" id="DF820457">
    <property type="protein sequence ID" value="GAK51698.1"/>
    <property type="molecule type" value="Genomic_DNA"/>
</dbReference>
<accession>A0A081BMT2</accession>
<evidence type="ECO:0000313" key="3">
    <source>
        <dbReference type="Proteomes" id="UP000030700"/>
    </source>
</evidence>
<dbReference type="Proteomes" id="UP000030700">
    <property type="component" value="Unassembled WGS sequence"/>
</dbReference>
<reference evidence="2" key="1">
    <citation type="journal article" date="2015" name="PeerJ">
        <title>First genomic representation of candidate bacterial phylum KSB3 points to enhanced environmental sensing as a trigger of wastewater bulking.</title>
        <authorList>
            <person name="Sekiguchi Y."/>
            <person name="Ohashi A."/>
            <person name="Parks D.H."/>
            <person name="Yamauchi T."/>
            <person name="Tyson G.W."/>
            <person name="Hugenholtz P."/>
        </authorList>
    </citation>
    <scope>NUCLEOTIDE SEQUENCE [LARGE SCALE GENOMIC DNA]</scope>
</reference>
<gene>
    <name evidence="2" type="ORF">U14_02943</name>
</gene>
<organism evidence="2">
    <name type="scientific">Candidatus Moduliflexus flocculans</name>
    <dbReference type="NCBI Taxonomy" id="1499966"/>
    <lineage>
        <taxon>Bacteria</taxon>
        <taxon>Candidatus Moduliflexota</taxon>
        <taxon>Candidatus Moduliflexia</taxon>
        <taxon>Candidatus Moduliflexales</taxon>
        <taxon>Candidatus Moduliflexaceae</taxon>
    </lineage>
</organism>
<dbReference type="STRING" id="1499966.U14_02943"/>
<name>A0A081BMT2_9BACT</name>
<dbReference type="HOGENOM" id="CLU_1912933_0_0_0"/>
<evidence type="ECO:0000313" key="2">
    <source>
        <dbReference type="EMBL" id="GAK51698.1"/>
    </source>
</evidence>
<dbReference type="PROSITE" id="PS51257">
    <property type="entry name" value="PROKAR_LIPOPROTEIN"/>
    <property type="match status" value="1"/>
</dbReference>
<keyword evidence="1" id="KW-0732">Signal</keyword>